<evidence type="ECO:0000313" key="3">
    <source>
        <dbReference type="Proteomes" id="UP000027730"/>
    </source>
</evidence>
<dbReference type="SUPFAM" id="SSF81383">
    <property type="entry name" value="F-box domain"/>
    <property type="match status" value="1"/>
</dbReference>
<name>A0A074WC17_9PEZI</name>
<proteinExistence type="predicted"/>
<dbReference type="OrthoDB" id="3942774at2759"/>
<dbReference type="CDD" id="cd09917">
    <property type="entry name" value="F-box_SF"/>
    <property type="match status" value="1"/>
</dbReference>
<protein>
    <recommendedName>
        <fullName evidence="1">F-box domain-containing protein</fullName>
    </recommendedName>
</protein>
<reference evidence="2 3" key="1">
    <citation type="journal article" date="2014" name="BMC Genomics">
        <title>Genome sequencing of four Aureobasidium pullulans varieties: biotechnological potential, stress tolerance, and description of new species.</title>
        <authorList>
            <person name="Gostin Ar C."/>
            <person name="Ohm R.A."/>
            <person name="Kogej T."/>
            <person name="Sonjak S."/>
            <person name="Turk M."/>
            <person name="Zajc J."/>
            <person name="Zalar P."/>
            <person name="Grube M."/>
            <person name="Sun H."/>
            <person name="Han J."/>
            <person name="Sharma A."/>
            <person name="Chiniquy J."/>
            <person name="Ngan C.Y."/>
            <person name="Lipzen A."/>
            <person name="Barry K."/>
            <person name="Grigoriev I.V."/>
            <person name="Gunde-Cimerman N."/>
        </authorList>
    </citation>
    <scope>NUCLEOTIDE SEQUENCE [LARGE SCALE GENOMIC DNA]</scope>
    <source>
        <strain evidence="2 3">CBS 147.97</strain>
    </source>
</reference>
<dbReference type="PROSITE" id="PS50181">
    <property type="entry name" value="FBOX"/>
    <property type="match status" value="1"/>
</dbReference>
<feature type="domain" description="F-box" evidence="1">
    <location>
        <begin position="2"/>
        <end position="51"/>
    </location>
</feature>
<dbReference type="GeneID" id="25411771"/>
<dbReference type="STRING" id="1043004.A0A074WC17"/>
<accession>A0A074WC17</accession>
<dbReference type="InterPro" id="IPR001810">
    <property type="entry name" value="F-box_dom"/>
</dbReference>
<sequence length="101" mass="11251">MVSDISSCPLEVLEMIVAAADPKDLASLRLASKLWCDLSSKRFGSTRLRHLRCVYSPYSLQSLVDLTAHPLFGPCIQSIVIGTYRMRKHLVNTQPHIQASP</sequence>
<evidence type="ECO:0000313" key="2">
    <source>
        <dbReference type="EMBL" id="KEQ70503.1"/>
    </source>
</evidence>
<feature type="non-terminal residue" evidence="2">
    <location>
        <position position="101"/>
    </location>
</feature>
<dbReference type="HOGENOM" id="CLU_180467_0_0_1"/>
<dbReference type="RefSeq" id="XP_013424523.1">
    <property type="nucleotide sequence ID" value="XM_013569069.1"/>
</dbReference>
<dbReference type="Pfam" id="PF00646">
    <property type="entry name" value="F-box"/>
    <property type="match status" value="1"/>
</dbReference>
<dbReference type="Proteomes" id="UP000027730">
    <property type="component" value="Unassembled WGS sequence"/>
</dbReference>
<gene>
    <name evidence="2" type="ORF">M436DRAFT_53400</name>
</gene>
<dbReference type="InterPro" id="IPR036047">
    <property type="entry name" value="F-box-like_dom_sf"/>
</dbReference>
<dbReference type="EMBL" id="KL584717">
    <property type="protein sequence ID" value="KEQ70503.1"/>
    <property type="molecule type" value="Genomic_DNA"/>
</dbReference>
<organism evidence="2 3">
    <name type="scientific">Aureobasidium namibiae CBS 147.97</name>
    <dbReference type="NCBI Taxonomy" id="1043004"/>
    <lineage>
        <taxon>Eukaryota</taxon>
        <taxon>Fungi</taxon>
        <taxon>Dikarya</taxon>
        <taxon>Ascomycota</taxon>
        <taxon>Pezizomycotina</taxon>
        <taxon>Dothideomycetes</taxon>
        <taxon>Dothideomycetidae</taxon>
        <taxon>Dothideales</taxon>
        <taxon>Saccotheciaceae</taxon>
        <taxon>Aureobasidium</taxon>
    </lineage>
</organism>
<dbReference type="AlphaFoldDB" id="A0A074WC17"/>
<evidence type="ECO:0000259" key="1">
    <source>
        <dbReference type="PROSITE" id="PS50181"/>
    </source>
</evidence>
<keyword evidence="3" id="KW-1185">Reference proteome</keyword>